<dbReference type="Pfam" id="PF11079">
    <property type="entry name" value="YqhG"/>
    <property type="match status" value="1"/>
</dbReference>
<proteinExistence type="predicted"/>
<gene>
    <name evidence="1" type="ORF">BsIDN1_43020</name>
</gene>
<reference evidence="1 2" key="1">
    <citation type="submission" date="2019-12" db="EMBL/GenBank/DDBJ databases">
        <title>Full genome sequence of a Bacillus safensis strain isolated from commercially available natto in Indonesia.</title>
        <authorList>
            <person name="Yoshida M."/>
            <person name="Uomi M."/>
            <person name="Waturangi D."/>
            <person name="Ekaputri J.J."/>
            <person name="Setiamarga D.H.E."/>
        </authorList>
    </citation>
    <scope>NUCLEOTIDE SEQUENCE [LARGE SCALE GENOMIC DNA]</scope>
    <source>
        <strain evidence="1 2">IDN1</strain>
    </source>
</reference>
<accession>A0A5S9MEW7</accession>
<protein>
    <submittedName>
        <fullName evidence="1">Uncharacterized protein</fullName>
    </submittedName>
</protein>
<dbReference type="InterPro" id="IPR024562">
    <property type="entry name" value="YqhG"/>
</dbReference>
<dbReference type="EMBL" id="AP021906">
    <property type="protein sequence ID" value="BBP90684.1"/>
    <property type="molecule type" value="Genomic_DNA"/>
</dbReference>
<name>A0A5S9MEW7_BACIA</name>
<organism evidence="1 2">
    <name type="scientific">Bacillus safensis</name>
    <dbReference type="NCBI Taxonomy" id="561879"/>
    <lineage>
        <taxon>Bacteria</taxon>
        <taxon>Bacillati</taxon>
        <taxon>Bacillota</taxon>
        <taxon>Bacilli</taxon>
        <taxon>Bacillales</taxon>
        <taxon>Bacillaceae</taxon>
        <taxon>Bacillus</taxon>
    </lineage>
</organism>
<sequence>MEQHDIHTFLLRFFKANQCSILEESAGHMTVQLTIEMDKLIMNRPFFIGTGLKKLAVYLNRGN</sequence>
<evidence type="ECO:0000313" key="1">
    <source>
        <dbReference type="EMBL" id="BBP90684.1"/>
    </source>
</evidence>
<dbReference type="Proteomes" id="UP000464658">
    <property type="component" value="Chromosome"/>
</dbReference>
<dbReference type="AlphaFoldDB" id="A0A5S9MEW7"/>
<evidence type="ECO:0000313" key="2">
    <source>
        <dbReference type="Proteomes" id="UP000464658"/>
    </source>
</evidence>